<proteinExistence type="predicted"/>
<dbReference type="Gene3D" id="3.30.457.10">
    <property type="entry name" value="Copper amine oxidase-like, N-terminal domain"/>
    <property type="match status" value="1"/>
</dbReference>
<evidence type="ECO:0000313" key="3">
    <source>
        <dbReference type="EMBL" id="KAB2336629.1"/>
    </source>
</evidence>
<name>A0A6L3V5W6_9BACI</name>
<evidence type="ECO:0000259" key="2">
    <source>
        <dbReference type="Pfam" id="PF07833"/>
    </source>
</evidence>
<feature type="chain" id="PRO_5026697323" evidence="1">
    <location>
        <begin position="28"/>
        <end position="302"/>
    </location>
</feature>
<dbReference type="Proteomes" id="UP000481030">
    <property type="component" value="Unassembled WGS sequence"/>
</dbReference>
<organism evidence="3 4">
    <name type="scientific">Cytobacillus depressus</name>
    <dbReference type="NCBI Taxonomy" id="1602942"/>
    <lineage>
        <taxon>Bacteria</taxon>
        <taxon>Bacillati</taxon>
        <taxon>Bacillota</taxon>
        <taxon>Bacilli</taxon>
        <taxon>Bacillales</taxon>
        <taxon>Bacillaceae</taxon>
        <taxon>Cytobacillus</taxon>
    </lineage>
</organism>
<dbReference type="AlphaFoldDB" id="A0A6L3V5W6"/>
<dbReference type="Pfam" id="PF07833">
    <property type="entry name" value="Cu_amine_oxidN1"/>
    <property type="match status" value="1"/>
</dbReference>
<dbReference type="EMBL" id="WBOS01000003">
    <property type="protein sequence ID" value="KAB2336629.1"/>
    <property type="molecule type" value="Genomic_DNA"/>
</dbReference>
<protein>
    <submittedName>
        <fullName evidence="3">Copper amine oxidase N-terminal domain-containing protein</fullName>
    </submittedName>
</protein>
<keyword evidence="1" id="KW-0732">Signal</keyword>
<dbReference type="OrthoDB" id="1954422at2"/>
<dbReference type="RefSeq" id="WP_151534583.1">
    <property type="nucleotide sequence ID" value="NZ_WBOS01000003.1"/>
</dbReference>
<gene>
    <name evidence="3" type="ORF">F7731_09715</name>
</gene>
<feature type="domain" description="Copper amine oxidase-like N-terminal" evidence="2">
    <location>
        <begin position="38"/>
        <end position="144"/>
    </location>
</feature>
<sequence length="302" mass="34364">MKKRMMLGFIVLFALALFTLDPGRANAFSKHGPIYVFVDGKEPVLRNDPIIKNGTTMIELRPVFEMLGMEVHWDQKTNVISGTKDKLTIKLKINDKTAYVNGKKVILSQVPTVLNGRTLVPLRFVAEASGKKVFWDGKTRIIIINEGKFTDVDFTFSKKNLNKDLLEDLCNGKLGPFHASQTGKSLAEIANMYGFPDARHDGTPESDDIPFMTYGDYLLYYSGGPGHDYLHFPVVRSIHIMLPKSTTNQDIINVFGNNYEFEDGMYLQMVYKFNKYNVYVQTNGEKESDHPYFLTVGEPYWN</sequence>
<feature type="signal peptide" evidence="1">
    <location>
        <begin position="1"/>
        <end position="27"/>
    </location>
</feature>
<evidence type="ECO:0000256" key="1">
    <source>
        <dbReference type="SAM" id="SignalP"/>
    </source>
</evidence>
<dbReference type="InterPro" id="IPR036582">
    <property type="entry name" value="Mao_N_sf"/>
</dbReference>
<dbReference type="SUPFAM" id="SSF55383">
    <property type="entry name" value="Copper amine oxidase, domain N"/>
    <property type="match status" value="1"/>
</dbReference>
<comment type="caution">
    <text evidence="3">The sequence shown here is derived from an EMBL/GenBank/DDBJ whole genome shotgun (WGS) entry which is preliminary data.</text>
</comment>
<evidence type="ECO:0000313" key="4">
    <source>
        <dbReference type="Proteomes" id="UP000481030"/>
    </source>
</evidence>
<keyword evidence="4" id="KW-1185">Reference proteome</keyword>
<accession>A0A6L3V5W6</accession>
<reference evidence="3 4" key="1">
    <citation type="journal article" date="2016" name="Antonie Van Leeuwenhoek">
        <title>Bacillus depressus sp. nov., isolated from soil of a sunflower field.</title>
        <authorList>
            <person name="Wei X."/>
            <person name="Xin D."/>
            <person name="Xin Y."/>
            <person name="Zhang H."/>
            <person name="Wang T."/>
            <person name="Zhang J."/>
        </authorList>
    </citation>
    <scope>NUCLEOTIDE SEQUENCE [LARGE SCALE GENOMIC DNA]</scope>
    <source>
        <strain evidence="3 4">BZ1</strain>
    </source>
</reference>
<dbReference type="InterPro" id="IPR012854">
    <property type="entry name" value="Cu_amine_oxidase-like_N"/>
</dbReference>